<reference evidence="3 4" key="1">
    <citation type="journal article" date="2019" name="Sci. Rep.">
        <title>Orb-weaving spider Araneus ventricosus genome elucidates the spidroin gene catalogue.</title>
        <authorList>
            <person name="Kono N."/>
            <person name="Nakamura H."/>
            <person name="Ohtoshi R."/>
            <person name="Moran D.A.P."/>
            <person name="Shinohara A."/>
            <person name="Yoshida Y."/>
            <person name="Fujiwara M."/>
            <person name="Mori M."/>
            <person name="Tomita M."/>
            <person name="Arakawa K."/>
        </authorList>
    </citation>
    <scope>NUCLEOTIDE SEQUENCE [LARGE SCALE GENOMIC DNA]</scope>
</reference>
<accession>A0A4Y2JPQ2</accession>
<organism evidence="3 4">
    <name type="scientific">Araneus ventricosus</name>
    <name type="common">Orbweaver spider</name>
    <name type="synonym">Epeira ventricosa</name>
    <dbReference type="NCBI Taxonomy" id="182803"/>
    <lineage>
        <taxon>Eukaryota</taxon>
        <taxon>Metazoa</taxon>
        <taxon>Ecdysozoa</taxon>
        <taxon>Arthropoda</taxon>
        <taxon>Chelicerata</taxon>
        <taxon>Arachnida</taxon>
        <taxon>Araneae</taxon>
        <taxon>Araneomorphae</taxon>
        <taxon>Entelegynae</taxon>
        <taxon>Araneoidea</taxon>
        <taxon>Araneidae</taxon>
        <taxon>Araneus</taxon>
    </lineage>
</organism>
<name>A0A4Y2JPQ2_ARAVE</name>
<evidence type="ECO:0000256" key="1">
    <source>
        <dbReference type="SAM" id="MobiDB-lite"/>
    </source>
</evidence>
<comment type="caution">
    <text evidence="3">The sequence shown here is derived from an EMBL/GenBank/DDBJ whole genome shotgun (WGS) entry which is preliminary data.</text>
</comment>
<feature type="chain" id="PRO_5021242712" evidence="2">
    <location>
        <begin position="23"/>
        <end position="116"/>
    </location>
</feature>
<sequence>MLKRARQLSLVILMSSFEATRGLFWDGPRNFEPRSDDEDDTRADKPLSKLPLHTNGWTFGHYLWFSVQQALHGRSSLESGFEKGASAPKAEKLSIGYRCLNELGRGTYYIFSTANS</sequence>
<proteinExistence type="predicted"/>
<gene>
    <name evidence="3" type="ORF">AVEN_204279_1</name>
</gene>
<keyword evidence="4" id="KW-1185">Reference proteome</keyword>
<dbReference type="EMBL" id="BGPR01003704">
    <property type="protein sequence ID" value="GBM91409.1"/>
    <property type="molecule type" value="Genomic_DNA"/>
</dbReference>
<protein>
    <submittedName>
        <fullName evidence="3">Uncharacterized protein</fullName>
    </submittedName>
</protein>
<evidence type="ECO:0000313" key="4">
    <source>
        <dbReference type="Proteomes" id="UP000499080"/>
    </source>
</evidence>
<feature type="region of interest" description="Disordered" evidence="1">
    <location>
        <begin position="28"/>
        <end position="47"/>
    </location>
</feature>
<dbReference type="Proteomes" id="UP000499080">
    <property type="component" value="Unassembled WGS sequence"/>
</dbReference>
<feature type="signal peptide" evidence="2">
    <location>
        <begin position="1"/>
        <end position="22"/>
    </location>
</feature>
<dbReference type="AlphaFoldDB" id="A0A4Y2JPQ2"/>
<keyword evidence="2" id="KW-0732">Signal</keyword>
<evidence type="ECO:0000313" key="3">
    <source>
        <dbReference type="EMBL" id="GBM91409.1"/>
    </source>
</evidence>
<evidence type="ECO:0000256" key="2">
    <source>
        <dbReference type="SAM" id="SignalP"/>
    </source>
</evidence>